<organism evidence="1 2">
    <name type="scientific">Holotrichia oblita</name>
    <name type="common">Chafer beetle</name>
    <dbReference type="NCBI Taxonomy" id="644536"/>
    <lineage>
        <taxon>Eukaryota</taxon>
        <taxon>Metazoa</taxon>
        <taxon>Ecdysozoa</taxon>
        <taxon>Arthropoda</taxon>
        <taxon>Hexapoda</taxon>
        <taxon>Insecta</taxon>
        <taxon>Pterygota</taxon>
        <taxon>Neoptera</taxon>
        <taxon>Endopterygota</taxon>
        <taxon>Coleoptera</taxon>
        <taxon>Polyphaga</taxon>
        <taxon>Scarabaeiformia</taxon>
        <taxon>Scarabaeidae</taxon>
        <taxon>Melolonthinae</taxon>
        <taxon>Holotrichia</taxon>
    </lineage>
</organism>
<evidence type="ECO:0000313" key="1">
    <source>
        <dbReference type="EMBL" id="KAI4468877.1"/>
    </source>
</evidence>
<evidence type="ECO:0000313" key="2">
    <source>
        <dbReference type="Proteomes" id="UP001056778"/>
    </source>
</evidence>
<protein>
    <submittedName>
        <fullName evidence="1">Arthropod cardioacceleratory peptide 2a</fullName>
    </submittedName>
</protein>
<reference evidence="1" key="1">
    <citation type="submission" date="2022-04" db="EMBL/GenBank/DDBJ databases">
        <title>Chromosome-scale genome assembly of Holotrichia oblita Faldermann.</title>
        <authorList>
            <person name="Rongchong L."/>
        </authorList>
    </citation>
    <scope>NUCLEOTIDE SEQUENCE</scope>
    <source>
        <strain evidence="1">81SQS9</strain>
    </source>
</reference>
<comment type="caution">
    <text evidence="1">The sequence shown here is derived from an EMBL/GenBank/DDBJ whole genome shotgun (WGS) entry which is preliminary data.</text>
</comment>
<name>A0ACB9TPS8_HOLOL</name>
<keyword evidence="2" id="KW-1185">Reference proteome</keyword>
<dbReference type="EMBL" id="CM043016">
    <property type="protein sequence ID" value="KAI4468877.1"/>
    <property type="molecule type" value="Genomic_DNA"/>
</dbReference>
<gene>
    <name evidence="1" type="ORF">MML48_2g00016834</name>
</gene>
<accession>A0ACB9TPS8</accession>
<proteinExistence type="predicted"/>
<sequence length="128" mass="14125">MYKSEESNPVPIKGPKLTHPDAARNSLPAATGAAPVPATGARFNRNRLNPRINYHHKSTAYDDTVADPLELNAEPGIEDLSRQILSEVQLHQANIELRKEQEAMDDPELMQGVRNMPNNCAVPPCYIA</sequence>
<dbReference type="Proteomes" id="UP001056778">
    <property type="component" value="Chromosome 2"/>
</dbReference>